<comment type="subcellular location">
    <subcellularLocation>
        <location evidence="2">Cell membrane</location>
        <topology evidence="2">Multi-pass membrane protein</topology>
    </subcellularLocation>
</comment>
<evidence type="ECO:0000256" key="10">
    <source>
        <dbReference type="ARBA" id="ARBA00023180"/>
    </source>
</evidence>
<feature type="transmembrane region" description="Helical" evidence="14">
    <location>
        <begin position="101"/>
        <end position="122"/>
    </location>
</feature>
<dbReference type="PRINTS" id="PR00237">
    <property type="entry name" value="GPCRRHODOPSN"/>
</dbReference>
<evidence type="ECO:0000313" key="17">
    <source>
        <dbReference type="Proteomes" id="UP000553648"/>
    </source>
</evidence>
<gene>
    <name evidence="16" type="primary">Nmur1</name>
    <name evidence="16" type="ORF">SERLUN_R04878</name>
</gene>
<evidence type="ECO:0000256" key="8">
    <source>
        <dbReference type="ARBA" id="ARBA00023157"/>
    </source>
</evidence>
<dbReference type="SUPFAM" id="SSF81321">
    <property type="entry name" value="Family A G protein-coupled receptor-like"/>
    <property type="match status" value="1"/>
</dbReference>
<dbReference type="InterPro" id="IPR005390">
    <property type="entry name" value="NeuromedU_rcpt"/>
</dbReference>
<evidence type="ECO:0000256" key="1">
    <source>
        <dbReference type="ARBA" id="ARBA00003593"/>
    </source>
</evidence>
<dbReference type="InterPro" id="IPR017452">
    <property type="entry name" value="GPCR_Rhodpsn_7TM"/>
</dbReference>
<feature type="transmembrane region" description="Helical" evidence="14">
    <location>
        <begin position="233"/>
        <end position="257"/>
    </location>
</feature>
<protein>
    <submittedName>
        <fullName evidence="16">NMUR1 protein</fullName>
    </submittedName>
</protein>
<feature type="transmembrane region" description="Helical" evidence="14">
    <location>
        <begin position="142"/>
        <end position="164"/>
    </location>
</feature>
<dbReference type="Proteomes" id="UP000553648">
    <property type="component" value="Unassembled WGS sequence"/>
</dbReference>
<evidence type="ECO:0000256" key="6">
    <source>
        <dbReference type="ARBA" id="ARBA00023040"/>
    </source>
</evidence>
<keyword evidence="11 12" id="KW-0807">Transducer</keyword>
<evidence type="ECO:0000256" key="9">
    <source>
        <dbReference type="ARBA" id="ARBA00023170"/>
    </source>
</evidence>
<dbReference type="PROSITE" id="PS50262">
    <property type="entry name" value="G_PROTEIN_RECEP_F1_2"/>
    <property type="match status" value="1"/>
</dbReference>
<feature type="domain" description="G-protein coupled receptors family 1 profile" evidence="15">
    <location>
        <begin position="80"/>
        <end position="355"/>
    </location>
</feature>
<dbReference type="Pfam" id="PF00001">
    <property type="entry name" value="7tm_1"/>
    <property type="match status" value="1"/>
</dbReference>
<feature type="transmembrane region" description="Helical" evidence="14">
    <location>
        <begin position="294"/>
        <end position="312"/>
    </location>
</feature>
<dbReference type="Gene3D" id="1.20.1070.10">
    <property type="entry name" value="Rhodopsin 7-helix transmembrane proteins"/>
    <property type="match status" value="1"/>
</dbReference>
<dbReference type="GO" id="GO:0001607">
    <property type="term" value="F:neuromedin U receptor activity"/>
    <property type="evidence" value="ECO:0007669"/>
    <property type="project" value="InterPro"/>
</dbReference>
<keyword evidence="17" id="KW-1185">Reference proteome</keyword>
<keyword evidence="10" id="KW-0325">Glycoprotein</keyword>
<keyword evidence="3" id="KW-1003">Cell membrane</keyword>
<dbReference type="PROSITE" id="PS00237">
    <property type="entry name" value="G_PROTEIN_RECEP_F1_1"/>
    <property type="match status" value="1"/>
</dbReference>
<evidence type="ECO:0000256" key="12">
    <source>
        <dbReference type="RuleBase" id="RU000688"/>
    </source>
</evidence>
<evidence type="ECO:0000256" key="4">
    <source>
        <dbReference type="ARBA" id="ARBA00022692"/>
    </source>
</evidence>
<dbReference type="OrthoDB" id="5962705at2759"/>
<evidence type="ECO:0000256" key="14">
    <source>
        <dbReference type="SAM" id="Phobius"/>
    </source>
</evidence>
<dbReference type="AlphaFoldDB" id="A0A7L1DKJ7"/>
<feature type="non-terminal residue" evidence="16">
    <location>
        <position position="1"/>
    </location>
</feature>
<keyword evidence="7 14" id="KW-0472">Membrane</keyword>
<keyword evidence="6 12" id="KW-0297">G-protein coupled receptor</keyword>
<evidence type="ECO:0000256" key="2">
    <source>
        <dbReference type="ARBA" id="ARBA00004651"/>
    </source>
</evidence>
<evidence type="ECO:0000256" key="13">
    <source>
        <dbReference type="SAM" id="MobiDB-lite"/>
    </source>
</evidence>
<evidence type="ECO:0000259" key="15">
    <source>
        <dbReference type="PROSITE" id="PS50262"/>
    </source>
</evidence>
<keyword evidence="8" id="KW-1015">Disulfide bond</keyword>
<dbReference type="SMART" id="SM01381">
    <property type="entry name" value="7TM_GPCR_Srsx"/>
    <property type="match status" value="1"/>
</dbReference>
<feature type="transmembrane region" description="Helical" evidence="14">
    <location>
        <begin position="62"/>
        <end position="89"/>
    </location>
</feature>
<feature type="region of interest" description="Disordered" evidence="13">
    <location>
        <begin position="377"/>
        <end position="408"/>
    </location>
</feature>
<keyword evidence="5 14" id="KW-1133">Transmembrane helix</keyword>
<feature type="transmembrane region" description="Helical" evidence="14">
    <location>
        <begin position="332"/>
        <end position="357"/>
    </location>
</feature>
<keyword evidence="9 12" id="KW-0675">Receptor</keyword>
<comment type="caution">
    <text evidence="16">The sequence shown here is derived from an EMBL/GenBank/DDBJ whole genome shotgun (WGS) entry which is preliminary data.</text>
</comment>
<feature type="transmembrane region" description="Helical" evidence="14">
    <location>
        <begin position="184"/>
        <end position="205"/>
    </location>
</feature>
<evidence type="ECO:0000256" key="3">
    <source>
        <dbReference type="ARBA" id="ARBA00022475"/>
    </source>
</evidence>
<dbReference type="InterPro" id="IPR005391">
    <property type="entry name" value="NeuromedU_rcpt_1"/>
</dbReference>
<dbReference type="EMBL" id="VXBA01005476">
    <property type="protein sequence ID" value="NXM77447.1"/>
    <property type="molecule type" value="Genomic_DNA"/>
</dbReference>
<proteinExistence type="inferred from homology"/>
<evidence type="ECO:0000313" key="16">
    <source>
        <dbReference type="EMBL" id="NXM77447.1"/>
    </source>
</evidence>
<comment type="similarity">
    <text evidence="12">Belongs to the G-protein coupled receptor 1 family.</text>
</comment>
<organism evidence="16 17">
    <name type="scientific">Serilophus lunatus</name>
    <name type="common">silver-breasted broadbill</name>
    <dbReference type="NCBI Taxonomy" id="239386"/>
    <lineage>
        <taxon>Eukaryota</taxon>
        <taxon>Metazoa</taxon>
        <taxon>Chordata</taxon>
        <taxon>Craniata</taxon>
        <taxon>Vertebrata</taxon>
        <taxon>Euteleostomi</taxon>
        <taxon>Archelosauria</taxon>
        <taxon>Archosauria</taxon>
        <taxon>Dinosauria</taxon>
        <taxon>Saurischia</taxon>
        <taxon>Theropoda</taxon>
        <taxon>Coelurosauria</taxon>
        <taxon>Aves</taxon>
        <taxon>Neognathae</taxon>
        <taxon>Neoaves</taxon>
        <taxon>Telluraves</taxon>
        <taxon>Australaves</taxon>
        <taxon>Passeriformes</taxon>
        <taxon>Eurylaimidae</taxon>
        <taxon>Serilophus</taxon>
    </lineage>
</organism>
<dbReference type="PANTHER" id="PTHR24243:SF109">
    <property type="entry name" value="NEUROMEDIN-U RECEPTOR 1"/>
    <property type="match status" value="1"/>
</dbReference>
<dbReference type="PRINTS" id="PR01565">
    <property type="entry name" value="NEUROMEDINUR"/>
</dbReference>
<evidence type="ECO:0000256" key="5">
    <source>
        <dbReference type="ARBA" id="ARBA00022989"/>
    </source>
</evidence>
<dbReference type="PANTHER" id="PTHR24243">
    <property type="entry name" value="G-PROTEIN COUPLED RECEPTOR"/>
    <property type="match status" value="1"/>
</dbReference>
<accession>A0A7L1DKJ7</accession>
<dbReference type="PRINTS" id="PR01566">
    <property type="entry name" value="NEUROMEDNU1R"/>
</dbReference>
<dbReference type="CDD" id="cd15358">
    <property type="entry name" value="7tmA_NMU-R1"/>
    <property type="match status" value="1"/>
</dbReference>
<evidence type="ECO:0000256" key="7">
    <source>
        <dbReference type="ARBA" id="ARBA00023136"/>
    </source>
</evidence>
<name>A0A7L1DKJ7_9PASS</name>
<feature type="non-terminal residue" evidence="16">
    <location>
        <position position="420"/>
    </location>
</feature>
<reference evidence="16 17" key="1">
    <citation type="submission" date="2019-09" db="EMBL/GenBank/DDBJ databases">
        <title>Bird 10,000 Genomes (B10K) Project - Family phase.</title>
        <authorList>
            <person name="Zhang G."/>
        </authorList>
    </citation>
    <scope>NUCLEOTIDE SEQUENCE [LARGE SCALE GENOMIC DNA]</scope>
    <source>
        <strain evidence="16">B10K-DU-002-03</strain>
        <tissue evidence="16">Muscle</tissue>
    </source>
</reference>
<comment type="function">
    <text evidence="1">Receptor for the neuromedin-U and neuromedin-S neuropeptides.</text>
</comment>
<evidence type="ECO:0000256" key="11">
    <source>
        <dbReference type="ARBA" id="ARBA00023224"/>
    </source>
</evidence>
<dbReference type="InterPro" id="IPR000276">
    <property type="entry name" value="GPCR_Rhodpsn"/>
</dbReference>
<sequence>MNLYINCSGSEFLLSQQEFPVEPISPDLSDRTHQGTLFDPKDANLTEEQLRHKYLGPRRSSFFVPVCVIYLLIFLVGAVGNTLTCIVILRHRFMRTPTNYYLFSLAVSDLMVLLLGMPLELYDMWSNYPFLLGASGCYFKTLLFEAVCFASILNVTALSVERYIAVVHPLKAKYMVTRNHAKKVIVTIWVLSVVCSIPNTSLHGLQPLYVPGRGWVPDSEICTLVKPRLTYNLIIQITTIIFFFLPMGTISVLYLLIGLQLKKEKMLEALGAKTGSSRNCRNSQRQKKVKRRQVTKMLFVLVVVFGICWAPFHTDRLVWSFVSTWTSNMLHMFQYVHIISGVFFYLSSAANPILYNLMSTRFREMFKEVMCCPGHRPPWSRKHSASITRTTTRSTECEPVPGTNGLPLSDAEEYELEEME</sequence>
<dbReference type="GO" id="GO:0005886">
    <property type="term" value="C:plasma membrane"/>
    <property type="evidence" value="ECO:0007669"/>
    <property type="project" value="UniProtKB-SubCell"/>
</dbReference>
<keyword evidence="4 12" id="KW-0812">Transmembrane</keyword>